<dbReference type="SUPFAM" id="SSF52540">
    <property type="entry name" value="P-loop containing nucleoside triphosphate hydrolases"/>
    <property type="match status" value="1"/>
</dbReference>
<dbReference type="Gene3D" id="3.40.50.300">
    <property type="entry name" value="P-loop containing nucleotide triphosphate hydrolases"/>
    <property type="match status" value="1"/>
</dbReference>
<evidence type="ECO:0000313" key="3">
    <source>
        <dbReference type="EMBL" id="QHT99958.1"/>
    </source>
</evidence>
<dbReference type="PANTHER" id="PTHR43718:SF2">
    <property type="entry name" value="LON PROTEASE HOMOLOG, MITOCHONDRIAL"/>
    <property type="match status" value="1"/>
</dbReference>
<dbReference type="InterPro" id="IPR027065">
    <property type="entry name" value="Lon_Prtase"/>
</dbReference>
<feature type="compositionally biased region" description="Acidic residues" evidence="1">
    <location>
        <begin position="101"/>
        <end position="129"/>
    </location>
</feature>
<dbReference type="GO" id="GO:0006515">
    <property type="term" value="P:protein quality control for misfolded or incompletely synthesized proteins"/>
    <property type="evidence" value="ECO:0007669"/>
    <property type="project" value="TreeGrafter"/>
</dbReference>
<dbReference type="EMBL" id="MN740319">
    <property type="protein sequence ID" value="QHT99958.1"/>
    <property type="molecule type" value="Genomic_DNA"/>
</dbReference>
<sequence>MPPSKYNLRRHRTNKTTWVEDKTLKAESSSSSSEDEDYQEPTESEEDVDESVDEEEEESEEDEETPQITLPKGAKVSVKLHIHAVTGGKNSNIIIKTKDSDTEDESGSEEEEEEEDEDADDEDDDEEMVEYLRNKYAPGMSSLRQRRARRQRKEKEDPPALELNDDEQEYYEDLPRAQRKALNEKMKRLSNLVDEGEVPLKFRVLDLDIPDSTKASVIKKIDILDEMGLEGEGFKLRNWVESFLRIPFGKTVPLPVTLKDGPENCAAFLSKTTGLLDEAVYGMNPAKTQIMQILAQWIASPQSVGNVIALKGPMGVGKTSFAKNGVAKVLGRPFEFFSLGGSSDSANFVGHSYTYEGSTWGRIADSLMNARCMNPVLYFDEVDKISTTSHGEEIVSMLIHLTDRSQNSQFHDRYFSGVDFDLSQCLFVFSFNDETKINPILRDRMQVINCTGYSAEEKKSIVTQYVWPQMMERIQIPNLSIDESAIKYMISEFSSEEQGVRTLIRAVETLVTRINLVRIADEKTAKSYSFYQKMTFPMTIDEKTARHILQDTAVPQNESHRHMYL</sequence>
<evidence type="ECO:0000256" key="1">
    <source>
        <dbReference type="SAM" id="MobiDB-lite"/>
    </source>
</evidence>
<dbReference type="GO" id="GO:0004252">
    <property type="term" value="F:serine-type endopeptidase activity"/>
    <property type="evidence" value="ECO:0007669"/>
    <property type="project" value="InterPro"/>
</dbReference>
<reference evidence="3" key="1">
    <citation type="journal article" date="2020" name="Nature">
        <title>Giant virus diversity and host interactions through global metagenomics.</title>
        <authorList>
            <person name="Schulz F."/>
            <person name="Roux S."/>
            <person name="Paez-Espino D."/>
            <person name="Jungbluth S."/>
            <person name="Walsh D.A."/>
            <person name="Denef V.J."/>
            <person name="McMahon K.D."/>
            <person name="Konstantinidis K.T."/>
            <person name="Eloe-Fadrosh E.A."/>
            <person name="Kyrpides N.C."/>
            <person name="Woyke T."/>
        </authorList>
    </citation>
    <scope>NUCLEOTIDE SEQUENCE</scope>
    <source>
        <strain evidence="3">GVMAG-M-3300025778-1</strain>
    </source>
</reference>
<accession>A0A6C0J2R9</accession>
<feature type="compositionally biased region" description="Acidic residues" evidence="1">
    <location>
        <begin position="33"/>
        <end position="65"/>
    </location>
</feature>
<dbReference type="GO" id="GO:0005524">
    <property type="term" value="F:ATP binding"/>
    <property type="evidence" value="ECO:0007669"/>
    <property type="project" value="InterPro"/>
</dbReference>
<dbReference type="PANTHER" id="PTHR43718">
    <property type="entry name" value="LON PROTEASE"/>
    <property type="match status" value="1"/>
</dbReference>
<evidence type="ECO:0000259" key="2">
    <source>
        <dbReference type="Pfam" id="PF00004"/>
    </source>
</evidence>
<organism evidence="3">
    <name type="scientific">viral metagenome</name>
    <dbReference type="NCBI Taxonomy" id="1070528"/>
    <lineage>
        <taxon>unclassified sequences</taxon>
        <taxon>metagenomes</taxon>
        <taxon>organismal metagenomes</taxon>
    </lineage>
</organism>
<feature type="domain" description="ATPase AAA-type core" evidence="2">
    <location>
        <begin position="309"/>
        <end position="449"/>
    </location>
</feature>
<dbReference type="GO" id="GO:0016887">
    <property type="term" value="F:ATP hydrolysis activity"/>
    <property type="evidence" value="ECO:0007669"/>
    <property type="project" value="InterPro"/>
</dbReference>
<name>A0A6C0J2R9_9ZZZZ</name>
<dbReference type="GO" id="GO:0004176">
    <property type="term" value="F:ATP-dependent peptidase activity"/>
    <property type="evidence" value="ECO:0007669"/>
    <property type="project" value="InterPro"/>
</dbReference>
<feature type="region of interest" description="Disordered" evidence="1">
    <location>
        <begin position="1"/>
        <end position="167"/>
    </location>
</feature>
<dbReference type="InterPro" id="IPR027417">
    <property type="entry name" value="P-loop_NTPase"/>
</dbReference>
<dbReference type="Pfam" id="PF00004">
    <property type="entry name" value="AAA"/>
    <property type="match status" value="1"/>
</dbReference>
<dbReference type="Gene3D" id="1.10.8.60">
    <property type="match status" value="1"/>
</dbReference>
<protein>
    <recommendedName>
        <fullName evidence="2">ATPase AAA-type core domain-containing protein</fullName>
    </recommendedName>
</protein>
<proteinExistence type="predicted"/>
<dbReference type="AlphaFoldDB" id="A0A6C0J2R9"/>
<dbReference type="InterPro" id="IPR003959">
    <property type="entry name" value="ATPase_AAA_core"/>
</dbReference>